<protein>
    <submittedName>
        <fullName evidence="3">Gliding motility-associated-like protein</fullName>
    </submittedName>
</protein>
<dbReference type="InterPro" id="IPR026341">
    <property type="entry name" value="T9SS_type_B"/>
</dbReference>
<feature type="signal peptide" evidence="1">
    <location>
        <begin position="1"/>
        <end position="22"/>
    </location>
</feature>
<feature type="domain" description="C-type lectin" evidence="2">
    <location>
        <begin position="143"/>
        <end position="268"/>
    </location>
</feature>
<dbReference type="Proteomes" id="UP000244090">
    <property type="component" value="Unassembled WGS sequence"/>
</dbReference>
<sequence>MRTFSTYILCVILLLLVANVRAQTPPTITATGDQQYCGDAPMNIATSVSITDPDAGDNTLPIVYIQISEGYSNGQDLLSLTGTHANINAFWTPDLGRLALVGPATFAEYEAAIESVVFETTQTNFTEDKFFSINLGDANYLPSTGHYYFYVQSTGITWTQARTAAEAQDYFGLQGYLATLTTEEEADLAGSQSSGTGWIGASDSEQEGTWKWVTGPEAGTVFWIGEVGGMPQNGLYTFWNSGEPNNLGNENYAHITDPSVGILGSWNDLANTGSTDTNSPYHPQGYIVEFGGMPGDPDVNLSVSTRIETPKSILTGSESCDVSQVTLNVETNTDTVFWYESETATTPIYTGTSYTVTLTETTTFWVLPTFSGCTDGARIPITGTIFGLPETQDISIVQCGSTSGITIFNLFESNQEVAAGIVQNRQVRYYTDSNLTDEITTSAYTNISNPQTVYAKVTDLTTGCENTAEVTLEVASNAVNNAMLSECDTIEELGVTQFDLSEADAQILNGLPTDVTVVYYETLDDALLLSNPLGTQFTNTIPYSQTIFARLEQNGDCYGIGEVTLTVLNLPAIATEETAYYCLNFFPQNITLESGITTDFNNYTFLWSTGEMTPEIHVNEIGTYTVEVTQIGACTKTKTITVEPSNIATITDIQIDDISDTNVVTVLVSGEGDYVYALNNPNGIYQESNVFQNVPAGFHTVYIKDVKNNCGIVSEEIAVIGYPKFFTPNNDGVNDTWQLKGISSVFQANSQVFIYDRYGKLLRILINSEDAWNGTINGTRMPSSDYWFSVQLQDGRTFTGHFTLKR</sequence>
<dbReference type="Gene3D" id="3.10.100.10">
    <property type="entry name" value="Mannose-Binding Protein A, subunit A"/>
    <property type="match status" value="1"/>
</dbReference>
<gene>
    <name evidence="3" type="ORF">C8N46_11269</name>
</gene>
<proteinExistence type="predicted"/>
<evidence type="ECO:0000313" key="3">
    <source>
        <dbReference type="EMBL" id="PTX58761.1"/>
    </source>
</evidence>
<name>A0A2T6BRP9_9FLAO</name>
<dbReference type="RefSeq" id="WP_108116633.1">
    <property type="nucleotide sequence ID" value="NZ_QBKT01000012.1"/>
</dbReference>
<keyword evidence="4" id="KW-1185">Reference proteome</keyword>
<dbReference type="EMBL" id="QBKT01000012">
    <property type="protein sequence ID" value="PTX58761.1"/>
    <property type="molecule type" value="Genomic_DNA"/>
</dbReference>
<dbReference type="AlphaFoldDB" id="A0A2T6BRP9"/>
<dbReference type="NCBIfam" id="TIGR04131">
    <property type="entry name" value="Bac_Flav_CTERM"/>
    <property type="match status" value="1"/>
</dbReference>
<dbReference type="OrthoDB" id="9765926at2"/>
<dbReference type="SMART" id="SM00034">
    <property type="entry name" value="CLECT"/>
    <property type="match status" value="1"/>
</dbReference>
<dbReference type="Pfam" id="PF13585">
    <property type="entry name" value="CHU_C"/>
    <property type="match status" value="1"/>
</dbReference>
<feature type="chain" id="PRO_5015761744" evidence="1">
    <location>
        <begin position="23"/>
        <end position="806"/>
    </location>
</feature>
<dbReference type="CDD" id="cd03603">
    <property type="entry name" value="CLECT_VCBS"/>
    <property type="match status" value="1"/>
</dbReference>
<evidence type="ECO:0000313" key="4">
    <source>
        <dbReference type="Proteomes" id="UP000244090"/>
    </source>
</evidence>
<dbReference type="InterPro" id="IPR034007">
    <property type="entry name" value="CTLD_bac"/>
</dbReference>
<accession>A0A2T6BRP9</accession>
<dbReference type="SUPFAM" id="SSF56436">
    <property type="entry name" value="C-type lectin-like"/>
    <property type="match status" value="1"/>
</dbReference>
<comment type="caution">
    <text evidence="3">The sequence shown here is derived from an EMBL/GenBank/DDBJ whole genome shotgun (WGS) entry which is preliminary data.</text>
</comment>
<keyword evidence="1" id="KW-0732">Signal</keyword>
<evidence type="ECO:0000259" key="2">
    <source>
        <dbReference type="PROSITE" id="PS50041"/>
    </source>
</evidence>
<dbReference type="InterPro" id="IPR001304">
    <property type="entry name" value="C-type_lectin-like"/>
</dbReference>
<evidence type="ECO:0000256" key="1">
    <source>
        <dbReference type="SAM" id="SignalP"/>
    </source>
</evidence>
<dbReference type="PROSITE" id="PS50041">
    <property type="entry name" value="C_TYPE_LECTIN_2"/>
    <property type="match status" value="1"/>
</dbReference>
<dbReference type="InterPro" id="IPR044023">
    <property type="entry name" value="Ig_7"/>
</dbReference>
<dbReference type="InterPro" id="IPR016186">
    <property type="entry name" value="C-type_lectin-like/link_sf"/>
</dbReference>
<dbReference type="InterPro" id="IPR050111">
    <property type="entry name" value="C-type_lectin/snaclec_domain"/>
</dbReference>
<dbReference type="InterPro" id="IPR016187">
    <property type="entry name" value="CTDL_fold"/>
</dbReference>
<organism evidence="3 4">
    <name type="scientific">Kordia periserrulae</name>
    <dbReference type="NCBI Taxonomy" id="701523"/>
    <lineage>
        <taxon>Bacteria</taxon>
        <taxon>Pseudomonadati</taxon>
        <taxon>Bacteroidota</taxon>
        <taxon>Flavobacteriia</taxon>
        <taxon>Flavobacteriales</taxon>
        <taxon>Flavobacteriaceae</taxon>
        <taxon>Kordia</taxon>
    </lineage>
</organism>
<reference evidence="3 4" key="1">
    <citation type="submission" date="2018-04" db="EMBL/GenBank/DDBJ databases">
        <title>Genomic Encyclopedia of Archaeal and Bacterial Type Strains, Phase II (KMG-II): from individual species to whole genera.</title>
        <authorList>
            <person name="Goeker M."/>
        </authorList>
    </citation>
    <scope>NUCLEOTIDE SEQUENCE [LARGE SCALE GENOMIC DNA]</scope>
    <source>
        <strain evidence="3 4">DSM 25731</strain>
    </source>
</reference>
<dbReference type="Pfam" id="PF19081">
    <property type="entry name" value="Ig_7"/>
    <property type="match status" value="1"/>
</dbReference>
<dbReference type="PANTHER" id="PTHR22803">
    <property type="entry name" value="MANNOSE, PHOSPHOLIPASE, LECTIN RECEPTOR RELATED"/>
    <property type="match status" value="1"/>
</dbReference>